<dbReference type="HOGENOM" id="CLU_2605264_0_0_6"/>
<evidence type="ECO:0000313" key="1">
    <source>
        <dbReference type="EMBL" id="AIC10960.1"/>
    </source>
</evidence>
<dbReference type="EMBL" id="CP006696">
    <property type="protein sequence ID" value="AIC10960.1"/>
    <property type="molecule type" value="Genomic_DNA"/>
</dbReference>
<reference evidence="1 2" key="1">
    <citation type="submission" date="2013-08" db="EMBL/GenBank/DDBJ databases">
        <authorList>
            <person name="Stouthamer R."/>
            <person name="Nunney L."/>
        </authorList>
    </citation>
    <scope>NUCLEOTIDE SEQUENCE [LARGE SCALE GENOMIC DNA]</scope>
    <source>
        <strain evidence="2">ann-1</strain>
    </source>
</reference>
<sequence>MLLESKGTRYPKSLKAASLREDSDSVQMGQGMYVRNLLIDDAVLPSNEASLTESSEQKKAPMVSIQRECFLCPSQSYSL</sequence>
<dbReference type="KEGG" id="xfs:D934_01095"/>
<gene>
    <name evidence="1" type="ORF">D934_01095</name>
</gene>
<dbReference type="AlphaFoldDB" id="A0A060H6P4"/>
<evidence type="ECO:0000313" key="2">
    <source>
        <dbReference type="Proteomes" id="UP000027215"/>
    </source>
</evidence>
<protein>
    <submittedName>
        <fullName evidence="1">Uncharacterized protein</fullName>
    </submittedName>
</protein>
<dbReference type="Proteomes" id="UP000027215">
    <property type="component" value="Chromosome"/>
</dbReference>
<organism evidence="1 2">
    <name type="scientific">Xylella fastidiosa subsp. sandyi Ann-1</name>
    <dbReference type="NCBI Taxonomy" id="155920"/>
    <lineage>
        <taxon>Bacteria</taxon>
        <taxon>Pseudomonadati</taxon>
        <taxon>Pseudomonadota</taxon>
        <taxon>Gammaproteobacteria</taxon>
        <taxon>Lysobacterales</taxon>
        <taxon>Lysobacteraceae</taxon>
        <taxon>Xylella</taxon>
    </lineage>
</organism>
<proteinExistence type="predicted"/>
<accession>A0A060H6P4</accession>
<name>A0A060H6P4_XYLFS</name>